<dbReference type="SMART" id="SM00052">
    <property type="entry name" value="EAL"/>
    <property type="match status" value="1"/>
</dbReference>
<feature type="transmembrane region" description="Helical" evidence="3">
    <location>
        <begin position="216"/>
        <end position="238"/>
    </location>
</feature>
<dbReference type="Pfam" id="PF00990">
    <property type="entry name" value="GGDEF"/>
    <property type="match status" value="1"/>
</dbReference>
<dbReference type="EC" id="3.1.4.52" evidence="1"/>
<accession>A0A4Q8LI55</accession>
<evidence type="ECO:0000256" key="2">
    <source>
        <dbReference type="ARBA" id="ARBA00022636"/>
    </source>
</evidence>
<keyword evidence="3" id="KW-0472">Membrane</keyword>
<dbReference type="GO" id="GO:0071111">
    <property type="term" value="F:cyclic-guanylate-specific phosphodiesterase activity"/>
    <property type="evidence" value="ECO:0007669"/>
    <property type="project" value="UniProtKB-EC"/>
</dbReference>
<dbReference type="InterPro" id="IPR035919">
    <property type="entry name" value="EAL_sf"/>
</dbReference>
<gene>
    <name evidence="8" type="ORF">EA656_04445</name>
    <name evidence="7" type="ORF">EA661_08630</name>
</gene>
<reference evidence="9 10" key="1">
    <citation type="submission" date="2019-02" db="EMBL/GenBank/DDBJ databases">
        <title>WGS of Pseudoxanthomonas species novum from clinical isolates.</title>
        <authorList>
            <person name="Bernier A.-M."/>
            <person name="Bernard K."/>
            <person name="Vachon A."/>
        </authorList>
    </citation>
    <scope>NUCLEOTIDE SEQUENCE [LARGE SCALE GENOMIC DNA]</scope>
    <source>
        <strain evidence="8 10">NML140781</strain>
        <strain evidence="7 9">NML171202</strain>
    </source>
</reference>
<dbReference type="CDD" id="cd01949">
    <property type="entry name" value="GGDEF"/>
    <property type="match status" value="1"/>
</dbReference>
<dbReference type="PROSITE" id="PS50924">
    <property type="entry name" value="MHYT"/>
    <property type="match status" value="1"/>
</dbReference>
<dbReference type="SUPFAM" id="SSF141868">
    <property type="entry name" value="EAL domain-like"/>
    <property type="match status" value="1"/>
</dbReference>
<feature type="transmembrane region" description="Helical" evidence="3">
    <location>
        <begin position="6"/>
        <end position="29"/>
    </location>
</feature>
<keyword evidence="2" id="KW-0973">c-di-GMP</keyword>
<dbReference type="FunFam" id="3.20.20.450:FF:000001">
    <property type="entry name" value="Cyclic di-GMP phosphodiesterase yahA"/>
    <property type="match status" value="1"/>
</dbReference>
<dbReference type="NCBIfam" id="TIGR00254">
    <property type="entry name" value="GGDEF"/>
    <property type="match status" value="1"/>
</dbReference>
<dbReference type="GO" id="GO:0016020">
    <property type="term" value="C:membrane"/>
    <property type="evidence" value="ECO:0007669"/>
    <property type="project" value="UniProtKB-UniRule"/>
</dbReference>
<dbReference type="Pfam" id="PF03707">
    <property type="entry name" value="MHYT"/>
    <property type="match status" value="3"/>
</dbReference>
<keyword evidence="3" id="KW-1133">Transmembrane helix</keyword>
<dbReference type="InterPro" id="IPR005330">
    <property type="entry name" value="MHYT_dom"/>
</dbReference>
<keyword evidence="3" id="KW-0812">Transmembrane</keyword>
<dbReference type="InterPro" id="IPR001633">
    <property type="entry name" value="EAL_dom"/>
</dbReference>
<dbReference type="Pfam" id="PF00563">
    <property type="entry name" value="EAL"/>
    <property type="match status" value="1"/>
</dbReference>
<organism evidence="8 10">
    <name type="scientific">Pseudoxanthomonas winnipegensis</name>
    <dbReference type="NCBI Taxonomy" id="2480810"/>
    <lineage>
        <taxon>Bacteria</taxon>
        <taxon>Pseudomonadati</taxon>
        <taxon>Pseudomonadota</taxon>
        <taxon>Gammaproteobacteria</taxon>
        <taxon>Lysobacterales</taxon>
        <taxon>Lysobacteraceae</taxon>
        <taxon>Pseudoxanthomonas</taxon>
    </lineage>
</organism>
<proteinExistence type="predicted"/>
<dbReference type="InterPro" id="IPR029787">
    <property type="entry name" value="Nucleotide_cyclase"/>
</dbReference>
<dbReference type="PANTHER" id="PTHR44757:SF2">
    <property type="entry name" value="BIOFILM ARCHITECTURE MAINTENANCE PROTEIN MBAA"/>
    <property type="match status" value="1"/>
</dbReference>
<name>A0A4Q8M1L5_9GAMM</name>
<dbReference type="PROSITE" id="PS50887">
    <property type="entry name" value="GGDEF"/>
    <property type="match status" value="1"/>
</dbReference>
<dbReference type="Gene3D" id="3.20.20.450">
    <property type="entry name" value="EAL domain"/>
    <property type="match status" value="1"/>
</dbReference>
<feature type="transmembrane region" description="Helical" evidence="3">
    <location>
        <begin position="172"/>
        <end position="196"/>
    </location>
</feature>
<evidence type="ECO:0000313" key="7">
    <source>
        <dbReference type="EMBL" id="TAA29615.1"/>
    </source>
</evidence>
<feature type="domain" description="EAL" evidence="4">
    <location>
        <begin position="435"/>
        <end position="689"/>
    </location>
</feature>
<dbReference type="InterPro" id="IPR052155">
    <property type="entry name" value="Biofilm_reg_signaling"/>
</dbReference>
<dbReference type="Proteomes" id="UP000291286">
    <property type="component" value="Unassembled WGS sequence"/>
</dbReference>
<evidence type="ECO:0000259" key="4">
    <source>
        <dbReference type="PROSITE" id="PS50883"/>
    </source>
</evidence>
<dbReference type="SMART" id="SM00267">
    <property type="entry name" value="GGDEF"/>
    <property type="match status" value="1"/>
</dbReference>
<dbReference type="PROSITE" id="PS50883">
    <property type="entry name" value="EAL"/>
    <property type="match status" value="1"/>
</dbReference>
<evidence type="ECO:0000259" key="6">
    <source>
        <dbReference type="PROSITE" id="PS50924"/>
    </source>
</evidence>
<dbReference type="CDD" id="cd01948">
    <property type="entry name" value="EAL"/>
    <property type="match status" value="1"/>
</dbReference>
<dbReference type="SUPFAM" id="SSF55073">
    <property type="entry name" value="Nucleotide cyclase"/>
    <property type="match status" value="1"/>
</dbReference>
<evidence type="ECO:0000256" key="1">
    <source>
        <dbReference type="ARBA" id="ARBA00012282"/>
    </source>
</evidence>
<dbReference type="EMBL" id="SHMF01000001">
    <property type="protein sequence ID" value="TAA37904.1"/>
    <property type="molecule type" value="Genomic_DNA"/>
</dbReference>
<dbReference type="InterPro" id="IPR000160">
    <property type="entry name" value="GGDEF_dom"/>
</dbReference>
<dbReference type="AlphaFoldDB" id="A0A4Q8M1L5"/>
<dbReference type="PANTHER" id="PTHR44757">
    <property type="entry name" value="DIGUANYLATE CYCLASE DGCP"/>
    <property type="match status" value="1"/>
</dbReference>
<feature type="domain" description="MHYT" evidence="6">
    <location>
        <begin position="5"/>
        <end position="199"/>
    </location>
</feature>
<evidence type="ECO:0000313" key="8">
    <source>
        <dbReference type="EMBL" id="TAA37904.1"/>
    </source>
</evidence>
<feature type="transmembrane region" description="Helical" evidence="3">
    <location>
        <begin position="73"/>
        <end position="94"/>
    </location>
</feature>
<dbReference type="Proteomes" id="UP000292087">
    <property type="component" value="Unassembled WGS sequence"/>
</dbReference>
<dbReference type="InterPro" id="IPR043128">
    <property type="entry name" value="Rev_trsase/Diguanyl_cyclase"/>
</dbReference>
<evidence type="ECO:0000259" key="5">
    <source>
        <dbReference type="PROSITE" id="PS50887"/>
    </source>
</evidence>
<evidence type="ECO:0000256" key="3">
    <source>
        <dbReference type="PROSITE-ProRule" id="PRU00244"/>
    </source>
</evidence>
<evidence type="ECO:0000313" key="9">
    <source>
        <dbReference type="Proteomes" id="UP000291286"/>
    </source>
</evidence>
<sequence>MSGIYNPLLVVASFIVAAFASYVALNLTGRIAASSGRAARGWLVCGACAMGFGIWSMHFIGMTAFRLPIPQGYDLLITLYSLLIAVVASAYALWMVTRETLPASQLFGGGTIMGVGIAAMHYVGMAAMRMQPGIDYDPLWFALSVLIAIAAATAALWIFFRLRSERLSHLLPWRLAAASVMGLAIAGMHYTGMAAARFPAGSVCGAALHNGLTPPVLAALIGMATFAILGIALMTSVLDRRLQDRTALLAASLAKANSELSHLALHDGLTSLPNRILLEERLGEAIAAAEREGGRFALLFVDLDGFKGINDAYGHQIGDRLLLQFSSQLVRRLSPHATIARLGGDEFVVLSTIEAPQDAMRIAELLMELASVPLELDRGEIAVSASIGAALYPEHGTVAHDLLANADAAMYAVKERGRNGYQLFEPGMNHGAHARIALIQDLRRGLQRNELRLHYQPKLRAPDGPVIGVEALVRWQHPQRGLIMPGDFIALAERSGLIIELGRWVLDEACRQLAQWRAQDLEVQSVAVNLSPNQFHSDQLYQDVAQALRRHGLPASALVLEITESMAMHDAEASLAILQRLVEMGVSISIDDFGTGYSSLLYLKKLPASELKIDRGFVQDLERGGDDAAIVSAIIALGHSLGLQVIAEGVETPAQQSLLTELGCTLLQGYLLGRPMPAEEACGFFEKCQDVGSPDSRTPGPIPT</sequence>
<feature type="transmembrane region" description="Helical" evidence="3">
    <location>
        <begin position="139"/>
        <end position="160"/>
    </location>
</feature>
<dbReference type="Gene3D" id="3.30.70.270">
    <property type="match status" value="1"/>
</dbReference>
<feature type="transmembrane region" description="Helical" evidence="3">
    <location>
        <begin position="41"/>
        <end position="61"/>
    </location>
</feature>
<comment type="caution">
    <text evidence="8">The sequence shown here is derived from an EMBL/GenBank/DDBJ whole genome shotgun (WGS) entry which is preliminary data.</text>
</comment>
<protein>
    <recommendedName>
        <fullName evidence="1">cyclic-guanylate-specific phosphodiesterase</fullName>
        <ecNumber evidence="1">3.1.4.52</ecNumber>
    </recommendedName>
</protein>
<dbReference type="RefSeq" id="WP_130517784.1">
    <property type="nucleotide sequence ID" value="NZ_SHMA01000002.1"/>
</dbReference>
<evidence type="ECO:0000313" key="10">
    <source>
        <dbReference type="Proteomes" id="UP000292087"/>
    </source>
</evidence>
<accession>A0A4Q8M1L5</accession>
<dbReference type="EMBL" id="SHMB01000003">
    <property type="protein sequence ID" value="TAA29615.1"/>
    <property type="molecule type" value="Genomic_DNA"/>
</dbReference>
<feature type="transmembrane region" description="Helical" evidence="3">
    <location>
        <begin position="106"/>
        <end position="127"/>
    </location>
</feature>
<feature type="domain" description="GGDEF" evidence="5">
    <location>
        <begin position="294"/>
        <end position="426"/>
    </location>
</feature>